<organism evidence="2 3">
    <name type="scientific">Panagrolaimus davidi</name>
    <dbReference type="NCBI Taxonomy" id="227884"/>
    <lineage>
        <taxon>Eukaryota</taxon>
        <taxon>Metazoa</taxon>
        <taxon>Ecdysozoa</taxon>
        <taxon>Nematoda</taxon>
        <taxon>Chromadorea</taxon>
        <taxon>Rhabditida</taxon>
        <taxon>Tylenchina</taxon>
        <taxon>Panagrolaimomorpha</taxon>
        <taxon>Panagrolaimoidea</taxon>
        <taxon>Panagrolaimidae</taxon>
        <taxon>Panagrolaimus</taxon>
    </lineage>
</organism>
<accession>A0A914QH03</accession>
<dbReference type="Proteomes" id="UP000887578">
    <property type="component" value="Unplaced"/>
</dbReference>
<reference evidence="3" key="1">
    <citation type="submission" date="2022-11" db="UniProtKB">
        <authorList>
            <consortium name="WormBaseParasite"/>
        </authorList>
    </citation>
    <scope>IDENTIFICATION</scope>
</reference>
<sequence length="359" mass="41019">MEEFFGEIEEIPANVCGQIADRYIIEAPVDDIVKRDFSMYYVYDCNQPELNLFLVIPRHDVKQNRRNTSVHRMLRVLQVVRNRSVHFPRMILSGHLSKLVFGLDGEQAFERDPEWPNRPMAIIESDNTILGSLPCFSNNGALPIETSLQIGIGIFRALAALHRAGFVHRLVSPYSFTISTPLTPDGIQRGVTIIDFSNVIPFPIKPREYVPFIGTMRYSSIRAHFGREQGPSDDKKLLRLPWRSVRDEQTIVTLKRDFARSDSFRRLPREIRRLYREMYLTPGPAAIDHKAILDEFVTALSRKNPDLQKKLPTFLNIETPKIIPRRKRDRRNKSQNIITGAANANGGGGGDAKLKSQQT</sequence>
<keyword evidence="2" id="KW-1185">Reference proteome</keyword>
<evidence type="ECO:0000313" key="2">
    <source>
        <dbReference type="Proteomes" id="UP000887578"/>
    </source>
</evidence>
<dbReference type="PANTHER" id="PTHR11909">
    <property type="entry name" value="CASEIN KINASE-RELATED"/>
    <property type="match status" value="1"/>
</dbReference>
<dbReference type="Gene3D" id="1.10.510.10">
    <property type="entry name" value="Transferase(Phosphotransferase) domain 1"/>
    <property type="match status" value="1"/>
</dbReference>
<dbReference type="AlphaFoldDB" id="A0A914QH03"/>
<evidence type="ECO:0000256" key="1">
    <source>
        <dbReference type="SAM" id="MobiDB-lite"/>
    </source>
</evidence>
<dbReference type="SUPFAM" id="SSF56112">
    <property type="entry name" value="Protein kinase-like (PK-like)"/>
    <property type="match status" value="1"/>
</dbReference>
<dbReference type="InterPro" id="IPR050235">
    <property type="entry name" value="CK1_Ser-Thr_kinase"/>
</dbReference>
<name>A0A914QH03_9BILA</name>
<dbReference type="InterPro" id="IPR011009">
    <property type="entry name" value="Kinase-like_dom_sf"/>
</dbReference>
<proteinExistence type="predicted"/>
<dbReference type="WBParaSite" id="PDA_v2.g313.t1">
    <property type="protein sequence ID" value="PDA_v2.g313.t1"/>
    <property type="gene ID" value="PDA_v2.g313"/>
</dbReference>
<protein>
    <submittedName>
        <fullName evidence="3">Protein kinase domain-containing protein</fullName>
    </submittedName>
</protein>
<feature type="region of interest" description="Disordered" evidence="1">
    <location>
        <begin position="325"/>
        <end position="359"/>
    </location>
</feature>
<evidence type="ECO:0000313" key="3">
    <source>
        <dbReference type="WBParaSite" id="PDA_v2.g313.t1"/>
    </source>
</evidence>